<organism evidence="2 3">
    <name type="scientific">Subtercola boreus</name>
    <dbReference type="NCBI Taxonomy" id="120213"/>
    <lineage>
        <taxon>Bacteria</taxon>
        <taxon>Bacillati</taxon>
        <taxon>Actinomycetota</taxon>
        <taxon>Actinomycetes</taxon>
        <taxon>Micrococcales</taxon>
        <taxon>Microbacteriaceae</taxon>
        <taxon>Subtercola</taxon>
    </lineage>
</organism>
<feature type="compositionally biased region" description="Basic and acidic residues" evidence="1">
    <location>
        <begin position="19"/>
        <end position="30"/>
    </location>
</feature>
<reference evidence="2 3" key="1">
    <citation type="submission" date="2017-04" db="EMBL/GenBank/DDBJ databases">
        <title>Comparative genome analysis of Subtercola boreus.</title>
        <authorList>
            <person name="Cho Y.-J."/>
            <person name="Cho A."/>
            <person name="Kim O.-S."/>
            <person name="Lee J.-I."/>
        </authorList>
    </citation>
    <scope>NUCLEOTIDE SEQUENCE [LARGE SCALE GENOMIC DNA]</scope>
    <source>
        <strain evidence="2 3">P28004</strain>
    </source>
</reference>
<evidence type="ECO:0000313" key="3">
    <source>
        <dbReference type="Proteomes" id="UP000257080"/>
    </source>
</evidence>
<accession>A0A3E0WAP8</accession>
<feature type="region of interest" description="Disordered" evidence="1">
    <location>
        <begin position="1"/>
        <end position="70"/>
    </location>
</feature>
<name>A0A3E0WAP8_9MICO</name>
<dbReference type="EMBL" id="NBXE01000030">
    <property type="protein sequence ID" value="RFA25618.1"/>
    <property type="molecule type" value="Genomic_DNA"/>
</dbReference>
<comment type="caution">
    <text evidence="2">The sequence shown here is derived from an EMBL/GenBank/DDBJ whole genome shotgun (WGS) entry which is preliminary data.</text>
</comment>
<protein>
    <submittedName>
        <fullName evidence="2">Uncharacterized protein</fullName>
    </submittedName>
</protein>
<gene>
    <name evidence="2" type="ORF">B7R25_12925</name>
</gene>
<proteinExistence type="predicted"/>
<feature type="compositionally biased region" description="Low complexity" evidence="1">
    <location>
        <begin position="35"/>
        <end position="48"/>
    </location>
</feature>
<sequence length="70" mass="6961">MGPGARWAPGAGGATGGAPRDRFSDGDRTGTAECSAGSGRASGLASGDRSGGTDARSGRAHERFCRERPP</sequence>
<feature type="compositionally biased region" description="Basic and acidic residues" evidence="1">
    <location>
        <begin position="56"/>
        <end position="70"/>
    </location>
</feature>
<dbReference type="AlphaFoldDB" id="A0A3E0WAP8"/>
<evidence type="ECO:0000313" key="2">
    <source>
        <dbReference type="EMBL" id="RFA25618.1"/>
    </source>
</evidence>
<dbReference type="Proteomes" id="UP000257080">
    <property type="component" value="Unassembled WGS sequence"/>
</dbReference>
<evidence type="ECO:0000256" key="1">
    <source>
        <dbReference type="SAM" id="MobiDB-lite"/>
    </source>
</evidence>